<dbReference type="AlphaFoldDB" id="A0A7C5LZ92"/>
<dbReference type="PANTHER" id="PTHR24320:SF148">
    <property type="entry name" value="NAD(P)-BINDING ROSSMANN-FOLD SUPERFAMILY PROTEIN"/>
    <property type="match status" value="1"/>
</dbReference>
<dbReference type="PANTHER" id="PTHR24320">
    <property type="entry name" value="RETINOL DEHYDROGENASE"/>
    <property type="match status" value="1"/>
</dbReference>
<dbReference type="EMBL" id="DRMJ01000092">
    <property type="protein sequence ID" value="HHL42348.1"/>
    <property type="molecule type" value="Genomic_DNA"/>
</dbReference>
<gene>
    <name evidence="4" type="ORF">ENJ42_01915</name>
</gene>
<proteinExistence type="inferred from homology"/>
<dbReference type="PRINTS" id="PR00081">
    <property type="entry name" value="GDHRDH"/>
</dbReference>
<dbReference type="Pfam" id="PF00106">
    <property type="entry name" value="adh_short"/>
    <property type="match status" value="1"/>
</dbReference>
<reference evidence="4" key="1">
    <citation type="journal article" date="2020" name="mSystems">
        <title>Genome- and Community-Level Interaction Insights into Carbon Utilization and Element Cycling Functions of Hydrothermarchaeota in Hydrothermal Sediment.</title>
        <authorList>
            <person name="Zhou Z."/>
            <person name="Liu Y."/>
            <person name="Xu W."/>
            <person name="Pan J."/>
            <person name="Luo Z.H."/>
            <person name="Li M."/>
        </authorList>
    </citation>
    <scope>NUCLEOTIDE SEQUENCE [LARGE SCALE GENOMIC DNA]</scope>
    <source>
        <strain evidence="4">HyVt-485</strain>
    </source>
</reference>
<sequence>DLDLQGKYFIFTGGYSGLGLEGVRALAAAGASVIVPARSRAKAEQDLSALTGDIEIADMDLGDINSVRKFAAEYVASGRPLHGLINNAGIMACPLARVGKDWESQFGICHLGHFELTRRLEKPLKNTQGARVVALSSAAHIITDIHWDDPHFHSHDYDKWQAYGQAKSANALFARGLDARWKNDDVRAFSLHPGGIFTPLQRHLSEEDMVALGWKNADGSIPDGIKAMFKSPEQGGATALWCALNPALDGMGGVYCEDCDIAQQATEDSQRYEHAREWICDPQKAERLWEMSEKMIAEG</sequence>
<evidence type="ECO:0000256" key="3">
    <source>
        <dbReference type="ARBA" id="ARBA00071493"/>
    </source>
</evidence>
<evidence type="ECO:0000313" key="4">
    <source>
        <dbReference type="EMBL" id="HHL42348.1"/>
    </source>
</evidence>
<comment type="caution">
    <text evidence="4">The sequence shown here is derived from an EMBL/GenBank/DDBJ whole genome shotgun (WGS) entry which is preliminary data.</text>
</comment>
<keyword evidence="2" id="KW-0560">Oxidoreductase</keyword>
<dbReference type="Gene3D" id="3.40.50.720">
    <property type="entry name" value="NAD(P)-binding Rossmann-like Domain"/>
    <property type="match status" value="1"/>
</dbReference>
<comment type="similarity">
    <text evidence="1">Belongs to the short-chain dehydrogenases/reductases (SDR) family.</text>
</comment>
<feature type="non-terminal residue" evidence="4">
    <location>
        <position position="1"/>
    </location>
</feature>
<dbReference type="FunFam" id="3.40.50.720:FF:000594">
    <property type="entry name" value="Short-chain oxidoreductase"/>
    <property type="match status" value="1"/>
</dbReference>
<name>A0A7C5LZ92_9PROT</name>
<dbReference type="SUPFAM" id="SSF51735">
    <property type="entry name" value="NAD(P)-binding Rossmann-fold domains"/>
    <property type="match status" value="1"/>
</dbReference>
<evidence type="ECO:0000256" key="1">
    <source>
        <dbReference type="ARBA" id="ARBA00006484"/>
    </source>
</evidence>
<protein>
    <recommendedName>
        <fullName evidence="3">Probable oxidoreductase</fullName>
    </recommendedName>
</protein>
<accession>A0A7C5LZ92</accession>
<dbReference type="InterPro" id="IPR002347">
    <property type="entry name" value="SDR_fam"/>
</dbReference>
<dbReference type="Proteomes" id="UP000885830">
    <property type="component" value="Unassembled WGS sequence"/>
</dbReference>
<organism evidence="4">
    <name type="scientific">Hellea balneolensis</name>
    <dbReference type="NCBI Taxonomy" id="287478"/>
    <lineage>
        <taxon>Bacteria</taxon>
        <taxon>Pseudomonadati</taxon>
        <taxon>Pseudomonadota</taxon>
        <taxon>Alphaproteobacteria</taxon>
        <taxon>Maricaulales</taxon>
        <taxon>Robiginitomaculaceae</taxon>
        <taxon>Hellea</taxon>
    </lineage>
</organism>
<dbReference type="InterPro" id="IPR036291">
    <property type="entry name" value="NAD(P)-bd_dom_sf"/>
</dbReference>
<dbReference type="GO" id="GO:0016491">
    <property type="term" value="F:oxidoreductase activity"/>
    <property type="evidence" value="ECO:0007669"/>
    <property type="project" value="UniProtKB-KW"/>
</dbReference>
<evidence type="ECO:0000256" key="2">
    <source>
        <dbReference type="ARBA" id="ARBA00023002"/>
    </source>
</evidence>